<protein>
    <submittedName>
        <fullName evidence="5">Pullulanase/glycogen debranching enzyme</fullName>
    </submittedName>
</protein>
<dbReference type="SUPFAM" id="SSF51445">
    <property type="entry name" value="(Trans)glycosidases"/>
    <property type="match status" value="1"/>
</dbReference>
<dbReference type="InterPro" id="IPR013783">
    <property type="entry name" value="Ig-like_fold"/>
</dbReference>
<keyword evidence="2" id="KW-0326">Glycosidase</keyword>
<comment type="similarity">
    <text evidence="1">Belongs to the glycosyl hydrolase 13 family.</text>
</comment>
<dbReference type="GO" id="GO:0016798">
    <property type="term" value="F:hydrolase activity, acting on glycosyl bonds"/>
    <property type="evidence" value="ECO:0007669"/>
    <property type="project" value="UniProtKB-KW"/>
</dbReference>
<evidence type="ECO:0000256" key="2">
    <source>
        <dbReference type="ARBA" id="ARBA00023295"/>
    </source>
</evidence>
<reference evidence="5" key="1">
    <citation type="submission" date="2019-02" db="EMBL/GenBank/DDBJ databases">
        <authorList>
            <person name="Gruber-Vodicka R. H."/>
            <person name="Seah K. B. B."/>
        </authorList>
    </citation>
    <scope>NUCLEOTIDE SEQUENCE</scope>
    <source>
        <strain evidence="5">BECK_BZ15</strain>
    </source>
</reference>
<feature type="compositionally biased region" description="Acidic residues" evidence="3">
    <location>
        <begin position="119"/>
        <end position="128"/>
    </location>
</feature>
<gene>
    <name evidence="5" type="ORF">BECKFW1821A_GA0114235_10268</name>
</gene>
<dbReference type="InterPro" id="IPR006047">
    <property type="entry name" value="GH13_cat_dom"/>
</dbReference>
<sequence length="680" mass="77362">MQNEMPSNTQANKQGMDFLDLGSGRPLGAIVERSKTIFRLFAPRALRVTVTFFQDLENPAPDTRELIRMDDGVWEETHHRNLHGWYYYFHVYSPKPDIAENGMEDPDHSGQDREKDNVPEDAEDAEDTGDGHPKTDGVQTDASDTQTDTEGRNPDSPDDPPLPILDPYALAAVSPAGPGIVWDKNKWPGNKTAKRKTFTTPAYSDLVIIEAHIRDLLKEAPITLEEEERLGFSGLEKWVREDGCYLKSLGVNTIELQPLQEIGDHYAKEDYHWGYMPVNYFAPDSSYSLHPERGSQIEEFRSLVKSFHDEGFAVLIDVVYNHVGNPNPLYLIDDEYYFHRDGKGGLTNWSGCGNDVRCEAPMARRLIIDSLRHFIEYYDVDGFRFDLAHLIGVEVLEEVESALRKVKPSVILIAEPWSFRGHLGLDLKHTGFASWNDGFREFIYRYLCGEGNQEGLHYFMGGSTRHLTAGPTQTVNYVESHDDRCWIDKITENPEHRGDHPTATDRRRTHLACAIIMCSLGIPMISAGQDGLRSKQGIDNSYRDGDVNAIDYQRIIEYAGTHDYFRNWIRFRLSERGKAFRLATTPANSFFRYFGAEQSSATAIQYNADKSHDATCLLFAVNPHKTVMHIHMSEGPDLSRWKQIADHERFEERGLGTMRFRFQGGVLMLPPLSCGLWEEG</sequence>
<dbReference type="AlphaFoldDB" id="A0A450SCQ2"/>
<feature type="compositionally biased region" description="Basic and acidic residues" evidence="3">
    <location>
        <begin position="105"/>
        <end position="118"/>
    </location>
</feature>
<feature type="compositionally biased region" description="Polar residues" evidence="3">
    <location>
        <begin position="137"/>
        <end position="148"/>
    </location>
</feature>
<evidence type="ECO:0000259" key="4">
    <source>
        <dbReference type="SMART" id="SM00642"/>
    </source>
</evidence>
<dbReference type="Gene3D" id="2.60.40.10">
    <property type="entry name" value="Immunoglobulins"/>
    <property type="match status" value="1"/>
</dbReference>
<evidence type="ECO:0000313" key="5">
    <source>
        <dbReference type="EMBL" id="VFJ50136.1"/>
    </source>
</evidence>
<dbReference type="EMBL" id="CAADEW010000026">
    <property type="protein sequence ID" value="VFJ50136.1"/>
    <property type="molecule type" value="Genomic_DNA"/>
</dbReference>
<dbReference type="PANTHER" id="PTHR43002">
    <property type="entry name" value="GLYCOGEN DEBRANCHING ENZYME"/>
    <property type="match status" value="1"/>
</dbReference>
<proteinExistence type="inferred from homology"/>
<dbReference type="Gene3D" id="3.20.20.80">
    <property type="entry name" value="Glycosidases"/>
    <property type="match status" value="1"/>
</dbReference>
<evidence type="ECO:0000256" key="1">
    <source>
        <dbReference type="ARBA" id="ARBA00008061"/>
    </source>
</evidence>
<feature type="domain" description="Glycosyl hydrolase family 13 catalytic" evidence="4">
    <location>
        <begin position="241"/>
        <end position="566"/>
    </location>
</feature>
<keyword evidence="2" id="KW-0378">Hydrolase</keyword>
<accession>A0A450SCQ2</accession>
<dbReference type="InterPro" id="IPR017853">
    <property type="entry name" value="GH"/>
</dbReference>
<dbReference type="GO" id="GO:0005975">
    <property type="term" value="P:carbohydrate metabolic process"/>
    <property type="evidence" value="ECO:0007669"/>
    <property type="project" value="InterPro"/>
</dbReference>
<name>A0A450SCQ2_9GAMM</name>
<evidence type="ECO:0000256" key="3">
    <source>
        <dbReference type="SAM" id="MobiDB-lite"/>
    </source>
</evidence>
<dbReference type="SMART" id="SM00642">
    <property type="entry name" value="Aamy"/>
    <property type="match status" value="1"/>
</dbReference>
<dbReference type="InterPro" id="IPR014756">
    <property type="entry name" value="Ig_E-set"/>
</dbReference>
<feature type="region of interest" description="Disordered" evidence="3">
    <location>
        <begin position="98"/>
        <end position="166"/>
    </location>
</feature>
<dbReference type="SUPFAM" id="SSF81296">
    <property type="entry name" value="E set domains"/>
    <property type="match status" value="1"/>
</dbReference>
<organism evidence="5">
    <name type="scientific">Candidatus Kentrum sp. FW</name>
    <dbReference type="NCBI Taxonomy" id="2126338"/>
    <lineage>
        <taxon>Bacteria</taxon>
        <taxon>Pseudomonadati</taxon>
        <taxon>Pseudomonadota</taxon>
        <taxon>Gammaproteobacteria</taxon>
        <taxon>Candidatus Kentrum</taxon>
    </lineage>
</organism>